<keyword evidence="2" id="KW-1185">Reference proteome</keyword>
<gene>
    <name evidence="1" type="ORF">MML48_2g00007876</name>
</gene>
<comment type="caution">
    <text evidence="1">The sequence shown here is derived from an EMBL/GenBank/DDBJ whole genome shotgun (WGS) entry which is preliminary data.</text>
</comment>
<evidence type="ECO:0000313" key="1">
    <source>
        <dbReference type="EMBL" id="KAI4468551.1"/>
    </source>
</evidence>
<evidence type="ECO:0000313" key="2">
    <source>
        <dbReference type="Proteomes" id="UP001056778"/>
    </source>
</evidence>
<dbReference type="Proteomes" id="UP001056778">
    <property type="component" value="Chromosome 2"/>
</dbReference>
<dbReference type="EMBL" id="CM043016">
    <property type="protein sequence ID" value="KAI4468551.1"/>
    <property type="molecule type" value="Genomic_DNA"/>
</dbReference>
<proteinExistence type="predicted"/>
<reference evidence="1" key="1">
    <citation type="submission" date="2022-04" db="EMBL/GenBank/DDBJ databases">
        <title>Chromosome-scale genome assembly of Holotrichia oblita Faldermann.</title>
        <authorList>
            <person name="Rongchong L."/>
        </authorList>
    </citation>
    <scope>NUCLEOTIDE SEQUENCE</scope>
    <source>
        <strain evidence="1">81SQS9</strain>
    </source>
</reference>
<organism evidence="1 2">
    <name type="scientific">Holotrichia oblita</name>
    <name type="common">Chafer beetle</name>
    <dbReference type="NCBI Taxonomy" id="644536"/>
    <lineage>
        <taxon>Eukaryota</taxon>
        <taxon>Metazoa</taxon>
        <taxon>Ecdysozoa</taxon>
        <taxon>Arthropoda</taxon>
        <taxon>Hexapoda</taxon>
        <taxon>Insecta</taxon>
        <taxon>Pterygota</taxon>
        <taxon>Neoptera</taxon>
        <taxon>Endopterygota</taxon>
        <taxon>Coleoptera</taxon>
        <taxon>Polyphaga</taxon>
        <taxon>Scarabaeiformia</taxon>
        <taxon>Scarabaeidae</taxon>
        <taxon>Melolonthinae</taxon>
        <taxon>Holotrichia</taxon>
    </lineage>
</organism>
<protein>
    <submittedName>
        <fullName evidence="1">Uncharacterized protein</fullName>
    </submittedName>
</protein>
<sequence length="119" mass="13446">MASKRNYLTLKEKIEIVEVYKSEKLSNRELAKRFGIGKTQTANIIKNRDDLLKALHANVNVNKKQCFINKGGADVDRMCYEWFIKARSKGIPLSGLIVQSKAKEIAESIDYTGFNASYG</sequence>
<accession>A0ACB9TP37</accession>
<name>A0ACB9TP37_HOLOL</name>